<evidence type="ECO:0000259" key="3">
    <source>
        <dbReference type="Pfam" id="PF03763"/>
    </source>
</evidence>
<feature type="compositionally biased region" description="Low complexity" evidence="2">
    <location>
        <begin position="211"/>
        <end position="229"/>
    </location>
</feature>
<feature type="region of interest" description="Disordered" evidence="2">
    <location>
        <begin position="160"/>
        <end position="229"/>
    </location>
</feature>
<feature type="compositionally biased region" description="Pro residues" evidence="2">
    <location>
        <begin position="289"/>
        <end position="300"/>
    </location>
</feature>
<dbReference type="PANTHER" id="PTHR31471:SF87">
    <property type="entry name" value="REMORIN 4.2"/>
    <property type="match status" value="1"/>
</dbReference>
<dbReference type="InterPro" id="IPR005516">
    <property type="entry name" value="Remorin_C"/>
</dbReference>
<dbReference type="Pfam" id="PF03763">
    <property type="entry name" value="Remorin_C"/>
    <property type="match status" value="1"/>
</dbReference>
<feature type="region of interest" description="Disordered" evidence="2">
    <location>
        <begin position="282"/>
        <end position="320"/>
    </location>
</feature>
<feature type="domain" description="Remorin C-terminal" evidence="3">
    <location>
        <begin position="325"/>
        <end position="431"/>
    </location>
</feature>
<evidence type="ECO:0000256" key="2">
    <source>
        <dbReference type="SAM" id="MobiDB-lite"/>
    </source>
</evidence>
<reference evidence="4 5" key="1">
    <citation type="submission" date="2020-08" db="EMBL/GenBank/DDBJ databases">
        <title>Plant Genome Project.</title>
        <authorList>
            <person name="Zhang R.-G."/>
        </authorList>
    </citation>
    <scope>NUCLEOTIDE SEQUENCE [LARGE SCALE GENOMIC DNA]</scope>
    <source>
        <tissue evidence="4">Rhizome</tissue>
    </source>
</reference>
<feature type="compositionally biased region" description="Basic and acidic residues" evidence="2">
    <location>
        <begin position="396"/>
        <end position="408"/>
    </location>
</feature>
<proteinExistence type="inferred from homology"/>
<sequence length="435" mass="46819">MFASRGSRANMAFTSPAFTQTDMKISFMRDLATWQSFSRCSASIDSSTELTKARARGERLGVALAAAPGSLSLLASVARRFYDDCASVRAVGGSSCTGAEEVWRDTEFTRREGEPPLSTARAPRPVPHYYTSLAGSSEIDRKRTECAATFSTAVSTANLSAPSRSEMLTDPRPRSGGADRENTGAEFRDIHPLGPANTNASRGGRRDPWEGGSIRSSASLSVGSVDGVSEGGFSSMSREFNAMVVAGSNLQQQQQQQNDGGGAADEQLTRIGEDELEETNPLAIVPDNNPFPSPRRPPPGGGGDGGGESSSTAVEGVPVHVVKKEEAESKIAAWQIAKVAKINNRFKREEVTINGWESDQVEKATTWLKKVERKLDEQRAKATEKMQNDVAKAHQKAAERRASAESKRGTKVAKVLELANFMRAVGRAPSKRSFF</sequence>
<dbReference type="AlphaFoldDB" id="A0A8J5HBE9"/>
<organism evidence="4 5">
    <name type="scientific">Zingiber officinale</name>
    <name type="common">Ginger</name>
    <name type="synonym">Amomum zingiber</name>
    <dbReference type="NCBI Taxonomy" id="94328"/>
    <lineage>
        <taxon>Eukaryota</taxon>
        <taxon>Viridiplantae</taxon>
        <taxon>Streptophyta</taxon>
        <taxon>Embryophyta</taxon>
        <taxon>Tracheophyta</taxon>
        <taxon>Spermatophyta</taxon>
        <taxon>Magnoliopsida</taxon>
        <taxon>Liliopsida</taxon>
        <taxon>Zingiberales</taxon>
        <taxon>Zingiberaceae</taxon>
        <taxon>Zingiber</taxon>
    </lineage>
</organism>
<feature type="region of interest" description="Disordered" evidence="2">
    <location>
        <begin position="379"/>
        <end position="409"/>
    </location>
</feature>
<evidence type="ECO:0000313" key="5">
    <source>
        <dbReference type="Proteomes" id="UP000734854"/>
    </source>
</evidence>
<comment type="caution">
    <text evidence="4">The sequence shown here is derived from an EMBL/GenBank/DDBJ whole genome shotgun (WGS) entry which is preliminary data.</text>
</comment>
<dbReference type="PANTHER" id="PTHR31471">
    <property type="entry name" value="OS02G0116800 PROTEIN"/>
    <property type="match status" value="1"/>
</dbReference>
<protein>
    <recommendedName>
        <fullName evidence="3">Remorin C-terminal domain-containing protein</fullName>
    </recommendedName>
</protein>
<feature type="compositionally biased region" description="Basic and acidic residues" evidence="2">
    <location>
        <begin position="167"/>
        <end position="191"/>
    </location>
</feature>
<dbReference type="EMBL" id="JACMSC010000004">
    <property type="protein sequence ID" value="KAG6523340.1"/>
    <property type="molecule type" value="Genomic_DNA"/>
</dbReference>
<name>A0A8J5HBE9_ZINOF</name>
<accession>A0A8J5HBE9</accession>
<evidence type="ECO:0000256" key="1">
    <source>
        <dbReference type="ARBA" id="ARBA00005711"/>
    </source>
</evidence>
<keyword evidence="5" id="KW-1185">Reference proteome</keyword>
<comment type="similarity">
    <text evidence="1">Belongs to the remorin family.</text>
</comment>
<evidence type="ECO:0000313" key="4">
    <source>
        <dbReference type="EMBL" id="KAG6523340.1"/>
    </source>
</evidence>
<gene>
    <name evidence="4" type="ORF">ZIOFF_013196</name>
</gene>
<dbReference type="Proteomes" id="UP000734854">
    <property type="component" value="Unassembled WGS sequence"/>
</dbReference>